<feature type="domain" description="DUF4158" evidence="6">
    <location>
        <begin position="6"/>
        <end position="169"/>
    </location>
</feature>
<dbReference type="GO" id="GO:0004803">
    <property type="term" value="F:transposase activity"/>
    <property type="evidence" value="ECO:0007669"/>
    <property type="project" value="InterPro"/>
</dbReference>
<gene>
    <name evidence="7" type="ORF">DA075_23560</name>
    <name evidence="8" type="ORF">DA075_35000</name>
</gene>
<comment type="similarity">
    <text evidence="1">Belongs to the transposase 7 family.</text>
</comment>
<evidence type="ECO:0000259" key="6">
    <source>
        <dbReference type="Pfam" id="PF13700"/>
    </source>
</evidence>
<dbReference type="InterPro" id="IPR002513">
    <property type="entry name" value="Tn3_Tnp_DDE_dom"/>
</dbReference>
<dbReference type="Pfam" id="PF13700">
    <property type="entry name" value="DUF4158"/>
    <property type="match status" value="1"/>
</dbReference>
<dbReference type="RefSeq" id="WP_099955289.1">
    <property type="nucleotide sequence ID" value="NZ_CP028843.1"/>
</dbReference>
<evidence type="ECO:0000313" key="7">
    <source>
        <dbReference type="EMBL" id="AWB23504.1"/>
    </source>
</evidence>
<evidence type="ECO:0000256" key="4">
    <source>
        <dbReference type="ARBA" id="ARBA00023172"/>
    </source>
</evidence>
<dbReference type="EMBL" id="CP028843">
    <property type="protein sequence ID" value="AWB23504.1"/>
    <property type="molecule type" value="Genomic_DNA"/>
</dbReference>
<keyword evidence="9" id="KW-1185">Reference proteome</keyword>
<dbReference type="EMBL" id="CP028845">
    <property type="protein sequence ID" value="AWB26077.1"/>
    <property type="molecule type" value="Genomic_DNA"/>
</dbReference>
<organism evidence="8 9">
    <name type="scientific">Methylobacterium currus</name>
    <dbReference type="NCBI Taxonomy" id="2051553"/>
    <lineage>
        <taxon>Bacteria</taxon>
        <taxon>Pseudomonadati</taxon>
        <taxon>Pseudomonadota</taxon>
        <taxon>Alphaproteobacteria</taxon>
        <taxon>Hyphomicrobiales</taxon>
        <taxon>Methylobacteriaceae</taxon>
        <taxon>Methylobacterium</taxon>
    </lineage>
</organism>
<dbReference type="Proteomes" id="UP000244755">
    <property type="component" value="Chromosome 1"/>
</dbReference>
<dbReference type="Proteomes" id="UP000244755">
    <property type="component" value="Plasmid unnamed1"/>
</dbReference>
<evidence type="ECO:0000256" key="2">
    <source>
        <dbReference type="ARBA" id="ARBA00022578"/>
    </source>
</evidence>
<dbReference type="KEGG" id="mee:DA075_23560"/>
<keyword evidence="3" id="KW-0238">DNA-binding</keyword>
<keyword evidence="8" id="KW-0614">Plasmid</keyword>
<dbReference type="KEGG" id="mee:DA075_35000"/>
<feature type="domain" description="Tn3 transposase DDE" evidence="5">
    <location>
        <begin position="580"/>
        <end position="966"/>
    </location>
</feature>
<accession>A0A2R4WX05</accession>
<name>A0A2R4WX05_9HYPH</name>
<keyword evidence="2" id="KW-0815">Transposition</keyword>
<evidence type="ECO:0000256" key="3">
    <source>
        <dbReference type="ARBA" id="ARBA00023125"/>
    </source>
</evidence>
<dbReference type="NCBIfam" id="NF033527">
    <property type="entry name" value="transpos_Tn3"/>
    <property type="match status" value="1"/>
</dbReference>
<sequence>MGRRDLLSAEERRRIFGVPTERDDLARFYTFEAADLDLIGTRREDRNRLGFGVQLALLRHPGLTLAQVAVQPDVDLAPMTAFVAEQLRIPAEIFRAYGARDQTRTDHAREVATALGLRSATRTDLPLLIEAAAAASWATDKGGVIVTAMIAALREAKIMLPAPATIERAGVTGRAKARTRTYAALLAGLGSDQIRALDALSSVGTRTGLTRLTELRTIPVAAKPDHVGDILAQLQAVRALGIDPLAESRVHPDRLARLAREGRLSPAYLMDRYTTARRRATIVALLLDLEARLIDAAIEMADKLIGGAFTRAKNAQARQYTSTARDVGRLMRMFRGTIDALVAAAGAGEDPLHAVDEAVGWAKLLRARGEVAEIADAAGVDPLVRAADRHATLRKFAPALLEALEFKAACGSDKTVAAVHLLRELAGTHRREVPRDAPMPFKKEWHALVIRADGRIDRRLYETAVLAHLRNKLRSGDVWVERSSAYRRFDSYMLASAEVVPITSELGLPATADAWLESRARELDRRLKRFADRLGKGKLDGVAMRDGRLSITPVRAIATPEAKRLAERLDALMPRARITELLHEAARGTGFLSAFTNLRTGDPCPNENALLAAILADATNLGLARMAEASQGVTRDQLVWTADAYLREETYKAALARIIDAHHALPISAVWGDGTTSSSDGQFFRSGKRGAAAGEINARYGVDPGFSFYTHVSDQHAPYHVRVISAATHEAPYVLDGLLHHGSSLPLAEHYTDTGGATDHVFALCAMLGFRFCPRLRDFPDRRLIPIAPPTAYPALAPLLGKKVRADVVREHWGEILRLVASLKAGHAAPSVMLKKLAAYERQNQLDLALQEVGKVERTLFMLDWLENPVLRQRCQAGLNKSEQRHQLTQALYTFRQGRLVDRSHEAQQYRASGLNLVIASIVWWNTTYIADGVDHLRGAGEQVRDEVLAHTSPVGWEHIAFSGDFLWDRAAALPHGRRPLNLGRTTRRVA</sequence>
<dbReference type="OrthoDB" id="7281829at2"/>
<dbReference type="GO" id="GO:0006313">
    <property type="term" value="P:DNA transposition"/>
    <property type="evidence" value="ECO:0007669"/>
    <property type="project" value="InterPro"/>
</dbReference>
<evidence type="ECO:0000259" key="5">
    <source>
        <dbReference type="Pfam" id="PF01526"/>
    </source>
</evidence>
<evidence type="ECO:0000313" key="8">
    <source>
        <dbReference type="EMBL" id="AWB26077.1"/>
    </source>
</evidence>
<keyword evidence="4" id="KW-0233">DNA recombination</keyword>
<protein>
    <submittedName>
        <fullName evidence="8">Tn3 family transposase</fullName>
    </submittedName>
</protein>
<dbReference type="AlphaFoldDB" id="A0A2R4WX05"/>
<proteinExistence type="inferred from homology"/>
<dbReference type="InterPro" id="IPR047653">
    <property type="entry name" value="Tn3-like_transpos"/>
</dbReference>
<geneLocation type="plasmid" evidence="8 9">
    <name>unnamed1</name>
</geneLocation>
<evidence type="ECO:0000256" key="1">
    <source>
        <dbReference type="ARBA" id="ARBA00009402"/>
    </source>
</evidence>
<dbReference type="InterPro" id="IPR025296">
    <property type="entry name" value="DUF4158"/>
</dbReference>
<reference evidence="8 9" key="1">
    <citation type="submission" date="2018-04" db="EMBL/GenBank/DDBJ databases">
        <title>Methylobacterium sp. PR1016A genome.</title>
        <authorList>
            <person name="Park W."/>
        </authorList>
    </citation>
    <scope>NUCLEOTIDE SEQUENCE [LARGE SCALE GENOMIC DNA]</scope>
    <source>
        <strain evidence="8 9">PR1016A</strain>
        <plasmid evidence="8 9">unnamed1</plasmid>
    </source>
</reference>
<dbReference type="Pfam" id="PF01526">
    <property type="entry name" value="DDE_Tnp_Tn3"/>
    <property type="match status" value="1"/>
</dbReference>
<dbReference type="GO" id="GO:0003677">
    <property type="term" value="F:DNA binding"/>
    <property type="evidence" value="ECO:0007669"/>
    <property type="project" value="UniProtKB-KW"/>
</dbReference>
<evidence type="ECO:0000313" key="9">
    <source>
        <dbReference type="Proteomes" id="UP000244755"/>
    </source>
</evidence>